<feature type="domain" description="Fibronectin type-III" evidence="3">
    <location>
        <begin position="7"/>
        <end position="108"/>
    </location>
</feature>
<dbReference type="PANTHER" id="PTHR20859:SF46">
    <property type="entry name" value="INTERFERON GAMMA RECEPTOR 2"/>
    <property type="match status" value="1"/>
</dbReference>
<keyword evidence="1" id="KW-0472">Membrane</keyword>
<dbReference type="Pfam" id="PF09294">
    <property type="entry name" value="Interfer-bind"/>
    <property type="match status" value="1"/>
</dbReference>
<evidence type="ECO:0000256" key="1">
    <source>
        <dbReference type="SAM" id="Phobius"/>
    </source>
</evidence>
<evidence type="ECO:0000256" key="2">
    <source>
        <dbReference type="SAM" id="SignalP"/>
    </source>
</evidence>
<dbReference type="Proteomes" id="UP000694620">
    <property type="component" value="Unassembled WGS sequence"/>
</dbReference>
<dbReference type="InterPro" id="IPR050650">
    <property type="entry name" value="Type-II_Cytokine-TF_Rcpt"/>
</dbReference>
<dbReference type="InterPro" id="IPR003961">
    <property type="entry name" value="FN3_dom"/>
</dbReference>
<reference evidence="5" key="1">
    <citation type="submission" date="2025-08" db="UniProtKB">
        <authorList>
            <consortium name="Ensembl"/>
        </authorList>
    </citation>
    <scope>IDENTIFICATION</scope>
</reference>
<feature type="signal peptide" evidence="2">
    <location>
        <begin position="1"/>
        <end position="21"/>
    </location>
</feature>
<dbReference type="InterPro" id="IPR036116">
    <property type="entry name" value="FN3_sf"/>
</dbReference>
<feature type="domain" description="Interferon/interleukin receptor" evidence="4">
    <location>
        <begin position="120"/>
        <end position="214"/>
    </location>
</feature>
<sequence length="309" mass="34543">MASKSVFWILLLVNETFRGLSKLQEPTNVIVKSVNLKSVLHWDASPDLQGPVTYHVEYKLNDVDAKWTPVENCVHTTRTECNFSVIAPYYCPVVLQVRADNGSDTSAWVQSKAFCALHDTEIGPPTVSLDSQAGEIYVRFSIPGDAMKEYFTQWIHSVTYWKEGDSVKFSTETKENFVQLTEVESGVRYCVQVTSQEYQYNPHRAGISSPEQCLDNTKDEVAQVTSLVLILAATLVFACLLTAACFFVVRRTYGCAKDLLNPVWSVPEDIAEFLTHRSPGDSFTPPDVADVPEEAIDRVQVLDAKDDVT</sequence>
<feature type="transmembrane region" description="Helical" evidence="1">
    <location>
        <begin position="227"/>
        <end position="249"/>
    </location>
</feature>
<keyword evidence="1" id="KW-0812">Transmembrane</keyword>
<dbReference type="SUPFAM" id="SSF49265">
    <property type="entry name" value="Fibronectin type III"/>
    <property type="match status" value="2"/>
</dbReference>
<evidence type="ECO:0000313" key="6">
    <source>
        <dbReference type="Proteomes" id="UP000694620"/>
    </source>
</evidence>
<dbReference type="GO" id="GO:0005886">
    <property type="term" value="C:plasma membrane"/>
    <property type="evidence" value="ECO:0007669"/>
    <property type="project" value="TreeGrafter"/>
</dbReference>
<proteinExistence type="predicted"/>
<dbReference type="CDD" id="cd00063">
    <property type="entry name" value="FN3"/>
    <property type="match status" value="1"/>
</dbReference>
<dbReference type="OrthoDB" id="8724082at2759"/>
<keyword evidence="6" id="KW-1185">Reference proteome</keyword>
<dbReference type="GeneTree" id="ENSGT00940000160503"/>
<dbReference type="RefSeq" id="XP_028646357.1">
    <property type="nucleotide sequence ID" value="XM_028790524.2"/>
</dbReference>
<organism evidence="5 6">
    <name type="scientific">Erpetoichthys calabaricus</name>
    <name type="common">Rope fish</name>
    <name type="synonym">Calamoichthys calabaricus</name>
    <dbReference type="NCBI Taxonomy" id="27687"/>
    <lineage>
        <taxon>Eukaryota</taxon>
        <taxon>Metazoa</taxon>
        <taxon>Chordata</taxon>
        <taxon>Craniata</taxon>
        <taxon>Vertebrata</taxon>
        <taxon>Euteleostomi</taxon>
        <taxon>Actinopterygii</taxon>
        <taxon>Polypteriformes</taxon>
        <taxon>Polypteridae</taxon>
        <taxon>Erpetoichthys</taxon>
    </lineage>
</organism>
<gene>
    <name evidence="5" type="primary">LOC114641486</name>
</gene>
<dbReference type="PANTHER" id="PTHR20859">
    <property type="entry name" value="INTERFERON/INTERLEUKIN RECEPTOR"/>
    <property type="match status" value="1"/>
</dbReference>
<evidence type="ECO:0000259" key="3">
    <source>
        <dbReference type="Pfam" id="PF01108"/>
    </source>
</evidence>
<dbReference type="AlphaFoldDB" id="A0A8C4XFJ2"/>
<dbReference type="InterPro" id="IPR015373">
    <property type="entry name" value="Interferon/interleukin_rcp_dom"/>
</dbReference>
<dbReference type="RefSeq" id="XP_051782325.1">
    <property type="nucleotide sequence ID" value="XM_051926365.1"/>
</dbReference>
<dbReference type="Gene3D" id="2.60.40.10">
    <property type="entry name" value="Immunoglobulins"/>
    <property type="match status" value="2"/>
</dbReference>
<dbReference type="GO" id="GO:0004896">
    <property type="term" value="F:cytokine receptor activity"/>
    <property type="evidence" value="ECO:0007669"/>
    <property type="project" value="TreeGrafter"/>
</dbReference>
<dbReference type="InterPro" id="IPR013783">
    <property type="entry name" value="Ig-like_fold"/>
</dbReference>
<dbReference type="GeneID" id="114641486"/>
<dbReference type="Pfam" id="PF01108">
    <property type="entry name" value="Tissue_fac"/>
    <property type="match status" value="1"/>
</dbReference>
<keyword evidence="2" id="KW-0732">Signal</keyword>
<keyword evidence="1" id="KW-1133">Transmembrane helix</keyword>
<evidence type="ECO:0000313" key="5">
    <source>
        <dbReference type="Ensembl" id="ENSECRP00000028265.1"/>
    </source>
</evidence>
<evidence type="ECO:0000259" key="4">
    <source>
        <dbReference type="Pfam" id="PF09294"/>
    </source>
</evidence>
<reference evidence="5" key="2">
    <citation type="submission" date="2025-09" db="UniProtKB">
        <authorList>
            <consortium name="Ensembl"/>
        </authorList>
    </citation>
    <scope>IDENTIFICATION</scope>
</reference>
<feature type="chain" id="PRO_5034566420" evidence="2">
    <location>
        <begin position="22"/>
        <end position="309"/>
    </location>
</feature>
<name>A0A8C4XFJ2_ERPCA</name>
<protein>
    <submittedName>
        <fullName evidence="5">Interleukin-10 receptor subunit beta-like</fullName>
    </submittedName>
</protein>
<dbReference type="Ensembl" id="ENSECRT00000028853.1">
    <property type="protein sequence ID" value="ENSECRP00000028265.1"/>
    <property type="gene ID" value="ENSECRG00000019114.1"/>
</dbReference>
<accession>A0A8C4XFJ2</accession>